<evidence type="ECO:0000259" key="1">
    <source>
        <dbReference type="Pfam" id="PF00248"/>
    </source>
</evidence>
<dbReference type="CDD" id="cd19092">
    <property type="entry name" value="AKR_BsYcsN_EcYdhF-like"/>
    <property type="match status" value="1"/>
</dbReference>
<name>A0ABW3K931_9BACT</name>
<dbReference type="InterPro" id="IPR023210">
    <property type="entry name" value="NADP_OxRdtase_dom"/>
</dbReference>
<dbReference type="RefSeq" id="WP_377583913.1">
    <property type="nucleotide sequence ID" value="NZ_JBHTKA010000008.1"/>
</dbReference>
<dbReference type="InterPro" id="IPR020471">
    <property type="entry name" value="AKR"/>
</dbReference>
<keyword evidence="2" id="KW-0560">Oxidoreductase</keyword>
<evidence type="ECO:0000313" key="2">
    <source>
        <dbReference type="EMBL" id="MFD1002588.1"/>
    </source>
</evidence>
<dbReference type="PRINTS" id="PR00069">
    <property type="entry name" value="ALDKETRDTASE"/>
</dbReference>
<dbReference type="Proteomes" id="UP001597112">
    <property type="component" value="Unassembled WGS sequence"/>
</dbReference>
<dbReference type="PANTHER" id="PTHR43364">
    <property type="entry name" value="NADH-SPECIFIC METHYLGLYOXAL REDUCTASE-RELATED"/>
    <property type="match status" value="1"/>
</dbReference>
<comment type="caution">
    <text evidence="2">The sequence shown here is derived from an EMBL/GenBank/DDBJ whole genome shotgun (WGS) entry which is preliminary data.</text>
</comment>
<organism evidence="2 3">
    <name type="scientific">Ohtaekwangia kribbensis</name>
    <dbReference type="NCBI Taxonomy" id="688913"/>
    <lineage>
        <taxon>Bacteria</taxon>
        <taxon>Pseudomonadati</taxon>
        <taxon>Bacteroidota</taxon>
        <taxon>Cytophagia</taxon>
        <taxon>Cytophagales</taxon>
        <taxon>Fulvivirgaceae</taxon>
        <taxon>Ohtaekwangia</taxon>
    </lineage>
</organism>
<dbReference type="EMBL" id="JBHTKA010000008">
    <property type="protein sequence ID" value="MFD1002588.1"/>
    <property type="molecule type" value="Genomic_DNA"/>
</dbReference>
<dbReference type="Gene3D" id="3.20.20.100">
    <property type="entry name" value="NADP-dependent oxidoreductase domain"/>
    <property type="match status" value="1"/>
</dbReference>
<reference evidence="3" key="1">
    <citation type="journal article" date="2019" name="Int. J. Syst. Evol. Microbiol.">
        <title>The Global Catalogue of Microorganisms (GCM) 10K type strain sequencing project: providing services to taxonomists for standard genome sequencing and annotation.</title>
        <authorList>
            <consortium name="The Broad Institute Genomics Platform"/>
            <consortium name="The Broad Institute Genome Sequencing Center for Infectious Disease"/>
            <person name="Wu L."/>
            <person name="Ma J."/>
        </authorList>
    </citation>
    <scope>NUCLEOTIDE SEQUENCE [LARGE SCALE GENOMIC DNA]</scope>
    <source>
        <strain evidence="3">CCUG 58938</strain>
    </source>
</reference>
<dbReference type="InterPro" id="IPR036812">
    <property type="entry name" value="NAD(P)_OxRdtase_dom_sf"/>
</dbReference>
<dbReference type="EC" id="1.-.-.-" evidence="2"/>
<feature type="domain" description="NADP-dependent oxidoreductase" evidence="1">
    <location>
        <begin position="15"/>
        <end position="279"/>
    </location>
</feature>
<dbReference type="PANTHER" id="PTHR43364:SF1">
    <property type="entry name" value="OXIDOREDUCTASE YDHF"/>
    <property type="match status" value="1"/>
</dbReference>
<accession>A0ABW3K931</accession>
<gene>
    <name evidence="2" type="ORF">ACFQ21_24900</name>
</gene>
<keyword evidence="3" id="KW-1185">Reference proteome</keyword>
<dbReference type="InterPro" id="IPR050523">
    <property type="entry name" value="AKR_Detox_Biosynth"/>
</dbReference>
<proteinExistence type="predicted"/>
<dbReference type="SUPFAM" id="SSF51430">
    <property type="entry name" value="NAD(P)-linked oxidoreductase"/>
    <property type="match status" value="1"/>
</dbReference>
<protein>
    <submittedName>
        <fullName evidence="2">Aldo/keto reductase family oxidoreductase</fullName>
        <ecNumber evidence="2">1.-.-.-</ecNumber>
    </submittedName>
</protein>
<sequence>MERRKLHAQGPEFSRIIAGAWRWNLSEASVHHLIGTSLEQGITTFDHADIYGDHGNEAIFGNVLRGSSSLRGKMEIVTKCGIKFPSAHRPSSWVKHYDTSREHIVWSAENSLKTLSTDRIDLLLIHRPDPLLNPEEVAEAFTSLKRSGKVLYFGVSNFTPTQFEMLQSYLSFPLVTNQIEVSLTHHAPLFDGSLDILMKHRVAPMAWSPLGGGKLMESQSSVFAKASQYKATETQMALAWLLKHPSGMFPVIGTTKSERIVESAQAIHINLDKQDWFEMLKIVQGKEMP</sequence>
<dbReference type="GO" id="GO:0016491">
    <property type="term" value="F:oxidoreductase activity"/>
    <property type="evidence" value="ECO:0007669"/>
    <property type="project" value="UniProtKB-KW"/>
</dbReference>
<dbReference type="Pfam" id="PF00248">
    <property type="entry name" value="Aldo_ket_red"/>
    <property type="match status" value="1"/>
</dbReference>
<evidence type="ECO:0000313" key="3">
    <source>
        <dbReference type="Proteomes" id="UP001597112"/>
    </source>
</evidence>